<keyword evidence="4" id="KW-0472">Membrane</keyword>
<dbReference type="SUPFAM" id="SSF53474">
    <property type="entry name" value="alpha/beta-Hydrolases"/>
    <property type="match status" value="1"/>
</dbReference>
<dbReference type="SUPFAM" id="SSF82171">
    <property type="entry name" value="DPP6 N-terminal domain-like"/>
    <property type="match status" value="1"/>
</dbReference>
<reference evidence="7" key="2">
    <citation type="submission" date="2025-09" db="UniProtKB">
        <authorList>
            <consortium name="Ensembl"/>
        </authorList>
    </citation>
    <scope>IDENTIFICATION</scope>
</reference>
<proteinExistence type="predicted"/>
<reference evidence="7" key="1">
    <citation type="submission" date="2025-08" db="UniProtKB">
        <authorList>
            <consortium name="Ensembl"/>
        </authorList>
    </citation>
    <scope>IDENTIFICATION</scope>
</reference>
<dbReference type="GO" id="GO:1901379">
    <property type="term" value="P:regulation of potassium ion transmembrane transport"/>
    <property type="evidence" value="ECO:0007669"/>
    <property type="project" value="TreeGrafter"/>
</dbReference>
<feature type="domain" description="Dipeptidylpeptidase IV N-terminal" evidence="6">
    <location>
        <begin position="191"/>
        <end position="525"/>
    </location>
</feature>
<keyword evidence="4" id="KW-0812">Transmembrane</keyword>
<feature type="transmembrane region" description="Helical" evidence="4">
    <location>
        <begin position="79"/>
        <end position="100"/>
    </location>
</feature>
<dbReference type="Proteomes" id="UP000472260">
    <property type="component" value="Unassembled WGS sequence"/>
</dbReference>
<evidence type="ECO:0000256" key="3">
    <source>
        <dbReference type="SAM" id="MobiDB-lite"/>
    </source>
</evidence>
<dbReference type="GO" id="GO:0015459">
    <property type="term" value="F:potassium channel regulator activity"/>
    <property type="evidence" value="ECO:0007669"/>
    <property type="project" value="TreeGrafter"/>
</dbReference>
<dbReference type="Pfam" id="PF00326">
    <property type="entry name" value="Peptidase_S9"/>
    <property type="match status" value="1"/>
</dbReference>
<dbReference type="AlphaFoldDB" id="A0A671P8N4"/>
<keyword evidence="2" id="KW-0325">Glycoprotein</keyword>
<evidence type="ECO:0000259" key="5">
    <source>
        <dbReference type="Pfam" id="PF00326"/>
    </source>
</evidence>
<feature type="region of interest" description="Disordered" evidence="3">
    <location>
        <begin position="1"/>
        <end position="53"/>
    </location>
</feature>
<comment type="subcellular location">
    <subcellularLocation>
        <location evidence="1">Cell membrane</location>
        <topology evidence="1">Single-pass type II membrane protein</topology>
    </subcellularLocation>
</comment>
<dbReference type="PANTHER" id="PTHR11731:SF201">
    <property type="entry name" value="DIPEPTIDYL AMINOPEPTIDASE-LIKE PROTEIN 6 ISOFORM X1-RELATED"/>
    <property type="match status" value="1"/>
</dbReference>
<dbReference type="Gene3D" id="3.40.50.1820">
    <property type="entry name" value="alpha/beta hydrolase"/>
    <property type="match status" value="1"/>
</dbReference>
<dbReference type="Pfam" id="PF00930">
    <property type="entry name" value="DPPIV_N"/>
    <property type="match status" value="1"/>
</dbReference>
<feature type="domain" description="Peptidase S9 prolyl oligopeptidase catalytic" evidence="5">
    <location>
        <begin position="610"/>
        <end position="814"/>
    </location>
</feature>
<evidence type="ECO:0000313" key="8">
    <source>
        <dbReference type="Proteomes" id="UP000472260"/>
    </source>
</evidence>
<dbReference type="GO" id="GO:0006508">
    <property type="term" value="P:proteolysis"/>
    <property type="evidence" value="ECO:0007669"/>
    <property type="project" value="InterPro"/>
</dbReference>
<keyword evidence="4" id="KW-1133">Transmembrane helix</keyword>
<dbReference type="InterPro" id="IPR029058">
    <property type="entry name" value="AB_hydrolase_fold"/>
</dbReference>
<dbReference type="FunFam" id="3.40.50.1820:FF:000003">
    <property type="entry name" value="Dipeptidyl peptidase 4"/>
    <property type="match status" value="1"/>
</dbReference>
<dbReference type="InterPro" id="IPR050278">
    <property type="entry name" value="Serine_Prot_S9B/DPPIV"/>
</dbReference>
<dbReference type="InterPro" id="IPR001375">
    <property type="entry name" value="Peptidase_S9_cat"/>
</dbReference>
<evidence type="ECO:0000256" key="4">
    <source>
        <dbReference type="SAM" id="Phobius"/>
    </source>
</evidence>
<evidence type="ECO:0000256" key="2">
    <source>
        <dbReference type="ARBA" id="ARBA00023180"/>
    </source>
</evidence>
<accession>A0A671P8N4</accession>
<dbReference type="Gene3D" id="2.140.10.30">
    <property type="entry name" value="Dipeptidylpeptidase IV, N-terminal domain"/>
    <property type="match status" value="1"/>
</dbReference>
<dbReference type="GO" id="GO:0008076">
    <property type="term" value="C:voltage-gated potassium channel complex"/>
    <property type="evidence" value="ECO:0007669"/>
    <property type="project" value="TreeGrafter"/>
</dbReference>
<evidence type="ECO:0000259" key="6">
    <source>
        <dbReference type="Pfam" id="PF00930"/>
    </source>
</evidence>
<dbReference type="InterPro" id="IPR002469">
    <property type="entry name" value="Peptidase_S9B_N"/>
</dbReference>
<organism evidence="7 8">
    <name type="scientific">Sinocyclocheilus anshuiensis</name>
    <dbReference type="NCBI Taxonomy" id="1608454"/>
    <lineage>
        <taxon>Eukaryota</taxon>
        <taxon>Metazoa</taxon>
        <taxon>Chordata</taxon>
        <taxon>Craniata</taxon>
        <taxon>Vertebrata</taxon>
        <taxon>Euteleostomi</taxon>
        <taxon>Actinopterygii</taxon>
        <taxon>Neopterygii</taxon>
        <taxon>Teleostei</taxon>
        <taxon>Ostariophysi</taxon>
        <taxon>Cypriniformes</taxon>
        <taxon>Cyprinidae</taxon>
        <taxon>Cyprininae</taxon>
        <taxon>Sinocyclocheilus</taxon>
    </lineage>
</organism>
<dbReference type="PANTHER" id="PTHR11731">
    <property type="entry name" value="PROTEASE FAMILY S9B,C DIPEPTIDYL-PEPTIDASE IV-RELATED"/>
    <property type="match status" value="1"/>
</dbReference>
<name>A0A671P8N4_9TELE</name>
<sequence length="833" mass="94591">MASLYQRFTGKISTNKSFPHPPEASHLLGGQVPEEENKAGKSPHHPSSRPPVQYRKRNACEDEDELVGSSPPQRNWKGIAIALLVILGICSLIVTSVILLTPTEDDSLASKKKVTIEDMFSGKLQAHDPEATWISDTELLYSTNDSNVVRRNVLTNTSKILGSYRRITYKVSPDLKYVLVAYNIVPIGLFFDREKVELTPNEVQSTALQYAGWGPKGQQLIFIFENNIYYKAQVNSPSIRLVSTGSLGGVFNGLADWLYEEEIFQSHIAHWWSPDGLRLAYATINDTLVPKMEIPMFTNALYPSGQEYRYPKAGEENPDIYLSVVSLNGPLHTVRMRKPEDPRIRKDYYITMVKWATSTKLAVNWLNRAQNNSILTLCEATTGICTKKHEDESDSWLHRQNEPPLFSRDGYRFFFTRAVPQGGRGKFFHISMSTSQPNSSTDTLQSLTSGDWDVTEILAYNEDTKLVYFLSTEDDARRRHLYSTNTTGSFNRRCLSCNLSCGYVSGSFSPDANYFLLNCRGPGVPHTAVYSTRDGEYEKLLDVELNEQLNTTVNNTQMPKVEYRKISIDDYCLNMQILKPAGFIETAHYPLLLLVDGTPGGQMVTEQFLVDWTTVLVSSFNTIVMRLDGRGSGFQGTNLLHRIKKKLGEFEERDQLEALRVISQEPYTDSSRTGVYGKAYGGYLASRLLRSDENPNMFKFKIKCGTAISPITDFSLYASAFSERYLGSPQASKREYEVMYNHMEQLRDKKLLIIHPTADEKVHFQHTAKFITHLINEKANYTLQIYPDEGHFLHSRESQLHLSQSLVNFFVECFRPPEILTEDKLEQDNEDDG</sequence>
<evidence type="ECO:0000256" key="1">
    <source>
        <dbReference type="ARBA" id="ARBA00004401"/>
    </source>
</evidence>
<keyword evidence="8" id="KW-1185">Reference proteome</keyword>
<dbReference type="GO" id="GO:0008236">
    <property type="term" value="F:serine-type peptidase activity"/>
    <property type="evidence" value="ECO:0007669"/>
    <property type="project" value="InterPro"/>
</dbReference>
<gene>
    <name evidence="7" type="primary">LOC107658692</name>
</gene>
<evidence type="ECO:0000313" key="7">
    <source>
        <dbReference type="Ensembl" id="ENSSANP00000055042.1"/>
    </source>
</evidence>
<protein>
    <submittedName>
        <fullName evidence="7">Dipeptidyl aminopeptidase-like protein 6</fullName>
    </submittedName>
</protein>
<dbReference type="Ensembl" id="ENSSANT00000058564.1">
    <property type="protein sequence ID" value="ENSSANP00000055042.1"/>
    <property type="gene ID" value="ENSSANG00000026136.1"/>
</dbReference>